<evidence type="ECO:0000313" key="12">
    <source>
        <dbReference type="Proteomes" id="UP000198999"/>
    </source>
</evidence>
<accession>A0A1H9DKC8</accession>
<dbReference type="STRING" id="419940.SAMN05421824_1268"/>
<dbReference type="PROSITE" id="PS51760">
    <property type="entry name" value="GH10_2"/>
    <property type="match status" value="1"/>
</dbReference>
<keyword evidence="12" id="KW-1185">Reference proteome</keyword>
<dbReference type="OrthoDB" id="9809277at2"/>
<dbReference type="SMART" id="SM00633">
    <property type="entry name" value="Glyco_10"/>
    <property type="match status" value="1"/>
</dbReference>
<evidence type="ECO:0000256" key="4">
    <source>
        <dbReference type="ARBA" id="ARBA00022651"/>
    </source>
</evidence>
<keyword evidence="6 11" id="KW-0378">Hydrolase</keyword>
<keyword evidence="9" id="KW-0624">Polysaccharide degradation</keyword>
<keyword evidence="8 11" id="KW-0326">Glycosidase</keyword>
<evidence type="ECO:0000256" key="6">
    <source>
        <dbReference type="ARBA" id="ARBA00022801"/>
    </source>
</evidence>
<dbReference type="EC" id="3.2.1.8" evidence="3"/>
<dbReference type="Gene3D" id="3.20.20.80">
    <property type="entry name" value="Glycosidases"/>
    <property type="match status" value="1"/>
</dbReference>
<evidence type="ECO:0000256" key="2">
    <source>
        <dbReference type="ARBA" id="ARBA00007495"/>
    </source>
</evidence>
<feature type="domain" description="GH10" evidence="10">
    <location>
        <begin position="21"/>
        <end position="358"/>
    </location>
</feature>
<comment type="catalytic activity">
    <reaction evidence="1">
        <text>Endohydrolysis of (1-&gt;4)-beta-D-xylosidic linkages in xylans.</text>
        <dbReference type="EC" id="3.2.1.8"/>
    </reaction>
</comment>
<dbReference type="Proteomes" id="UP000198999">
    <property type="component" value="Unassembled WGS sequence"/>
</dbReference>
<dbReference type="InterPro" id="IPR044846">
    <property type="entry name" value="GH10"/>
</dbReference>
<dbReference type="PANTHER" id="PTHR31490:SF88">
    <property type="entry name" value="BETA-XYLANASE"/>
    <property type="match status" value="1"/>
</dbReference>
<evidence type="ECO:0000259" key="10">
    <source>
        <dbReference type="PROSITE" id="PS51760"/>
    </source>
</evidence>
<evidence type="ECO:0000256" key="7">
    <source>
        <dbReference type="ARBA" id="ARBA00023277"/>
    </source>
</evidence>
<dbReference type="GO" id="GO:0031176">
    <property type="term" value="F:endo-1,4-beta-xylanase activity"/>
    <property type="evidence" value="ECO:0007669"/>
    <property type="project" value="UniProtKB-EC"/>
</dbReference>
<evidence type="ECO:0000256" key="8">
    <source>
        <dbReference type="ARBA" id="ARBA00023295"/>
    </source>
</evidence>
<dbReference type="RefSeq" id="WP_092577183.1">
    <property type="nucleotide sequence ID" value="NZ_FOFN01000001.1"/>
</dbReference>
<comment type="similarity">
    <text evidence="2">Belongs to the glycosyl hydrolase 10 (cellulase F) family.</text>
</comment>
<protein>
    <recommendedName>
        <fullName evidence="3">endo-1,4-beta-xylanase</fullName>
        <ecNumber evidence="3">3.2.1.8</ecNumber>
    </recommendedName>
</protein>
<evidence type="ECO:0000256" key="1">
    <source>
        <dbReference type="ARBA" id="ARBA00000681"/>
    </source>
</evidence>
<name>A0A1H9DKC8_9FLAO</name>
<dbReference type="EMBL" id="FOFN01000001">
    <property type="protein sequence ID" value="SEQ13889.1"/>
    <property type="molecule type" value="Genomic_DNA"/>
</dbReference>
<dbReference type="Pfam" id="PF00331">
    <property type="entry name" value="Glyco_hydro_10"/>
    <property type="match status" value="1"/>
</dbReference>
<dbReference type="SUPFAM" id="SSF51445">
    <property type="entry name" value="(Trans)glycosidases"/>
    <property type="match status" value="1"/>
</dbReference>
<dbReference type="InterPro" id="IPR001000">
    <property type="entry name" value="GH10_dom"/>
</dbReference>
<reference evidence="11 12" key="1">
    <citation type="submission" date="2016-10" db="EMBL/GenBank/DDBJ databases">
        <authorList>
            <person name="de Groot N.N."/>
        </authorList>
    </citation>
    <scope>NUCLEOTIDE SEQUENCE [LARGE SCALE GENOMIC DNA]</scope>
    <source>
        <strain evidence="11 12">DSM 21035</strain>
    </source>
</reference>
<evidence type="ECO:0000256" key="9">
    <source>
        <dbReference type="ARBA" id="ARBA00023326"/>
    </source>
</evidence>
<proteinExistence type="inferred from homology"/>
<dbReference type="InterPro" id="IPR017853">
    <property type="entry name" value="GH"/>
</dbReference>
<evidence type="ECO:0000313" key="11">
    <source>
        <dbReference type="EMBL" id="SEQ13889.1"/>
    </source>
</evidence>
<evidence type="ECO:0000256" key="5">
    <source>
        <dbReference type="ARBA" id="ARBA00022729"/>
    </source>
</evidence>
<sequence>MKYYIALAHLGFTLLFYNCKSNDNYQLKSVNNSSPNLLVGATLNYHELGTKKEALYLKDFKYLTPANEAKQRIIHPSPDVWNWSKIDAFMAFAKKHDLIMRLHGPISPQASKWAKEDHRTAEELSQNLEEFATAFAKRFNNETQVKWMDVVNETVLANGDWFGPKEGTDKWENPWLTIGLDANGYPKYIVRAFEIATKHATNIKLVYNQNAGMETEMWDKVKRTILYLRSKGLRVDGLGWQGHLLLGAKRKDFIDNADVTLKKLGDLIDWAHQNDLEFHVTELDYLIKDESLIDKERQVQKEVYQKIVDVLLEKSKNGTVTLNLWDLSVRPHKGQGNFHSIYDEQLNPTPAYEVLQVLLK</sequence>
<dbReference type="PANTHER" id="PTHR31490">
    <property type="entry name" value="GLYCOSYL HYDROLASE"/>
    <property type="match status" value="1"/>
</dbReference>
<evidence type="ECO:0000256" key="3">
    <source>
        <dbReference type="ARBA" id="ARBA00012590"/>
    </source>
</evidence>
<dbReference type="GO" id="GO:0045493">
    <property type="term" value="P:xylan catabolic process"/>
    <property type="evidence" value="ECO:0007669"/>
    <property type="project" value="UniProtKB-KW"/>
</dbReference>
<keyword evidence="4 11" id="KW-0858">Xylan degradation</keyword>
<organism evidence="11 12">
    <name type="scientific">Hyunsoonleella jejuensis</name>
    <dbReference type="NCBI Taxonomy" id="419940"/>
    <lineage>
        <taxon>Bacteria</taxon>
        <taxon>Pseudomonadati</taxon>
        <taxon>Bacteroidota</taxon>
        <taxon>Flavobacteriia</taxon>
        <taxon>Flavobacteriales</taxon>
        <taxon>Flavobacteriaceae</taxon>
    </lineage>
</organism>
<keyword evidence="7" id="KW-0119">Carbohydrate metabolism</keyword>
<gene>
    <name evidence="11" type="ORF">SAMN05421824_1268</name>
</gene>
<keyword evidence="5" id="KW-0732">Signal</keyword>
<dbReference type="AlphaFoldDB" id="A0A1H9DKC8"/>